<evidence type="ECO:0000313" key="10">
    <source>
        <dbReference type="Proteomes" id="UP000235145"/>
    </source>
</evidence>
<dbReference type="PANTHER" id="PTHR19432:SF35">
    <property type="entry name" value="SOLUTE CARRIER FAMILY 45 MEMBER 3 ISOFORM X1"/>
    <property type="match status" value="1"/>
</dbReference>
<evidence type="ECO:0000256" key="5">
    <source>
        <dbReference type="ARBA" id="ARBA00022847"/>
    </source>
</evidence>
<proteinExistence type="predicted"/>
<evidence type="ECO:0000313" key="9">
    <source>
        <dbReference type="EMBL" id="KAJ0194971.1"/>
    </source>
</evidence>
<evidence type="ECO:0000256" key="1">
    <source>
        <dbReference type="ARBA" id="ARBA00004141"/>
    </source>
</evidence>
<feature type="transmembrane region" description="Helical" evidence="8">
    <location>
        <begin position="105"/>
        <end position="128"/>
    </location>
</feature>
<evidence type="ECO:0000256" key="8">
    <source>
        <dbReference type="SAM" id="Phobius"/>
    </source>
</evidence>
<dbReference type="AlphaFoldDB" id="A0A9R1UWB3"/>
<dbReference type="Proteomes" id="UP000235145">
    <property type="component" value="Unassembled WGS sequence"/>
</dbReference>
<sequence>MIVVGVTGERGREIKNKVPSHTHRILVVFYTYGWILNDINCCEHSHDINIFFSVVLFYYILYPLNYILHFSVYKGTRTRTSFIFIIGFWMLDLANNTVQRNLANVIFCSWMAIGNILGFLSGSSGNWHRWFPFLKSIAWCEACGNLKASFLVVVIFHTFCTLVTLYFAKEIPLAPKQHKNLLHFAPLLNNHQLTGTENSDSKLLTNSSKSSEVEEKDQVETFNDNLGAVLINLLNSYAIYQ</sequence>
<name>A0A9R1UWB3_LACSA</name>
<evidence type="ECO:0000256" key="7">
    <source>
        <dbReference type="ARBA" id="ARBA00023136"/>
    </source>
</evidence>
<feature type="transmembrane region" description="Helical" evidence="8">
    <location>
        <begin position="80"/>
        <end position="98"/>
    </location>
</feature>
<feature type="transmembrane region" description="Helical" evidence="8">
    <location>
        <begin position="48"/>
        <end position="68"/>
    </location>
</feature>
<gene>
    <name evidence="9" type="ORF">LSAT_V11C700367930</name>
</gene>
<evidence type="ECO:0000256" key="6">
    <source>
        <dbReference type="ARBA" id="ARBA00022989"/>
    </source>
</evidence>
<evidence type="ECO:0000256" key="3">
    <source>
        <dbReference type="ARBA" id="ARBA00022597"/>
    </source>
</evidence>
<keyword evidence="2" id="KW-0813">Transport</keyword>
<keyword evidence="10" id="KW-1185">Reference proteome</keyword>
<keyword evidence="7 8" id="KW-0472">Membrane</keyword>
<comment type="caution">
    <text evidence="9">The sequence shown here is derived from an EMBL/GenBank/DDBJ whole genome shotgun (WGS) entry which is preliminary data.</text>
</comment>
<dbReference type="GO" id="GO:0015293">
    <property type="term" value="F:symporter activity"/>
    <property type="evidence" value="ECO:0007669"/>
    <property type="project" value="UniProtKB-KW"/>
</dbReference>
<keyword evidence="3" id="KW-0762">Sugar transport</keyword>
<comment type="subcellular location">
    <subcellularLocation>
        <location evidence="1">Membrane</location>
        <topology evidence="1">Multi-pass membrane protein</topology>
    </subcellularLocation>
</comment>
<keyword evidence="6 8" id="KW-1133">Transmembrane helix</keyword>
<accession>A0A9R1UWB3</accession>
<reference evidence="9 10" key="1">
    <citation type="journal article" date="2017" name="Nat. Commun.">
        <title>Genome assembly with in vitro proximity ligation data and whole-genome triplication in lettuce.</title>
        <authorList>
            <person name="Reyes-Chin-Wo S."/>
            <person name="Wang Z."/>
            <person name="Yang X."/>
            <person name="Kozik A."/>
            <person name="Arikit S."/>
            <person name="Song C."/>
            <person name="Xia L."/>
            <person name="Froenicke L."/>
            <person name="Lavelle D.O."/>
            <person name="Truco M.J."/>
            <person name="Xia R."/>
            <person name="Zhu S."/>
            <person name="Xu C."/>
            <person name="Xu H."/>
            <person name="Xu X."/>
            <person name="Cox K."/>
            <person name="Korf I."/>
            <person name="Meyers B.C."/>
            <person name="Michelmore R.W."/>
        </authorList>
    </citation>
    <scope>NUCLEOTIDE SEQUENCE [LARGE SCALE GENOMIC DNA]</scope>
    <source>
        <strain evidence="10">cv. Salinas</strain>
        <tissue evidence="9">Seedlings</tissue>
    </source>
</reference>
<keyword evidence="5" id="KW-0769">Symport</keyword>
<evidence type="ECO:0000256" key="2">
    <source>
        <dbReference type="ARBA" id="ARBA00022448"/>
    </source>
</evidence>
<keyword evidence="4 8" id="KW-0812">Transmembrane</keyword>
<dbReference type="GO" id="GO:0016020">
    <property type="term" value="C:membrane"/>
    <property type="evidence" value="ECO:0007669"/>
    <property type="project" value="UniProtKB-SubCell"/>
</dbReference>
<feature type="transmembrane region" description="Helical" evidence="8">
    <location>
        <begin position="148"/>
        <end position="168"/>
    </location>
</feature>
<organism evidence="9 10">
    <name type="scientific">Lactuca sativa</name>
    <name type="common">Garden lettuce</name>
    <dbReference type="NCBI Taxonomy" id="4236"/>
    <lineage>
        <taxon>Eukaryota</taxon>
        <taxon>Viridiplantae</taxon>
        <taxon>Streptophyta</taxon>
        <taxon>Embryophyta</taxon>
        <taxon>Tracheophyta</taxon>
        <taxon>Spermatophyta</taxon>
        <taxon>Magnoliopsida</taxon>
        <taxon>eudicotyledons</taxon>
        <taxon>Gunneridae</taxon>
        <taxon>Pentapetalae</taxon>
        <taxon>asterids</taxon>
        <taxon>campanulids</taxon>
        <taxon>Asterales</taxon>
        <taxon>Asteraceae</taxon>
        <taxon>Cichorioideae</taxon>
        <taxon>Cichorieae</taxon>
        <taxon>Lactucinae</taxon>
        <taxon>Lactuca</taxon>
    </lineage>
</organism>
<dbReference type="EMBL" id="NBSK02000007">
    <property type="protein sequence ID" value="KAJ0194971.1"/>
    <property type="molecule type" value="Genomic_DNA"/>
</dbReference>
<dbReference type="PANTHER" id="PTHR19432">
    <property type="entry name" value="SUGAR TRANSPORTER"/>
    <property type="match status" value="1"/>
</dbReference>
<evidence type="ECO:0000256" key="4">
    <source>
        <dbReference type="ARBA" id="ARBA00022692"/>
    </source>
</evidence>
<protein>
    <submittedName>
        <fullName evidence="9">Uncharacterized protein</fullName>
    </submittedName>
</protein>